<dbReference type="InterPro" id="IPR036188">
    <property type="entry name" value="FAD/NAD-bd_sf"/>
</dbReference>
<dbReference type="AlphaFoldDB" id="A2BYU9"/>
<dbReference type="RefSeq" id="WP_011821046.1">
    <property type="nucleotide sequence ID" value="NC_008817.1"/>
</dbReference>
<dbReference type="STRING" id="167542.P9515_17531"/>
<dbReference type="GO" id="GO:0016116">
    <property type="term" value="P:carotenoid metabolic process"/>
    <property type="evidence" value="ECO:0007669"/>
    <property type="project" value="InterPro"/>
</dbReference>
<dbReference type="OrthoDB" id="544714at2"/>
<proteinExistence type="predicted"/>
<sequence length="501" mass="56059">MFKTDIVVVGAGIAGLTSAAILSKLGLSVTLIESHTQSGGCAGTFKRKNYIFDVGATQVAGLEEGGIHSKIFKFLNIPLPEASILNPACIVDLNDGSKAIPIWYDKNEWIKEREMQFPGSRKFWQLCNLIHQSNWTFANNNPVLPIRNFWDFSQLLKALVPTNLVTGILLKSTIFDLLRLCGLSNDERLIKFLNLQLKLYSQEDVHNTAALYGSTVLQMCQKPHGLWHLKKSMQVLSEALEHSLKNTGVDIFFEQQVNSIKYDDSRKIWQVCAKSKLGEVDYYADNVIYTPPPQSLLKHLKNSLDENHNYRNTIKRLPKPSGALVFYSALKKKHIKLISSNHYQVVSDELGSLFISISEDGDGRAPKGEVTLIASIFTKTNDWFDLDKTAYSNKKKDYLKKISIVLENQFDISSENWLHKELATPMGFERWTNRPNGIVGGLGQNPDIFGLFGLSSRTPFEGLWLCGDSIYPGEGTAGVSQSALMVARQILASKGINDFHL</sequence>
<dbReference type="InterPro" id="IPR002937">
    <property type="entry name" value="Amino_oxidase"/>
</dbReference>
<feature type="domain" description="Amine oxidase" evidence="1">
    <location>
        <begin position="13"/>
        <end position="491"/>
    </location>
</feature>
<dbReference type="EMBL" id="CP000552">
    <property type="protein sequence ID" value="ABM72960.1"/>
    <property type="molecule type" value="Genomic_DNA"/>
</dbReference>
<accession>A2BYU9</accession>
<gene>
    <name evidence="2" type="ordered locus">P9515_17531</name>
</gene>
<dbReference type="InterPro" id="IPR014104">
    <property type="entry name" value="Myxoxanthophyll_desat_CrtD"/>
</dbReference>
<dbReference type="HOGENOM" id="CLU_019722_4_2_3"/>
<dbReference type="Gene3D" id="3.50.50.60">
    <property type="entry name" value="FAD/NAD(P)-binding domain"/>
    <property type="match status" value="2"/>
</dbReference>
<dbReference type="PANTHER" id="PTHR46313">
    <property type="match status" value="1"/>
</dbReference>
<dbReference type="Pfam" id="PF01593">
    <property type="entry name" value="Amino_oxidase"/>
    <property type="match status" value="1"/>
</dbReference>
<dbReference type="NCBIfam" id="TIGR02733">
    <property type="entry name" value="desat_CrtD"/>
    <property type="match status" value="1"/>
</dbReference>
<evidence type="ECO:0000313" key="3">
    <source>
        <dbReference type="Proteomes" id="UP000001589"/>
    </source>
</evidence>
<protein>
    <submittedName>
        <fullName evidence="2">Phytoene dehydrogenase</fullName>
    </submittedName>
</protein>
<dbReference type="PANTHER" id="PTHR46313:SF3">
    <property type="entry name" value="PROLYCOPENE ISOMERASE, CHLOROPLASTIC"/>
    <property type="match status" value="1"/>
</dbReference>
<dbReference type="GO" id="GO:0016491">
    <property type="term" value="F:oxidoreductase activity"/>
    <property type="evidence" value="ECO:0007669"/>
    <property type="project" value="InterPro"/>
</dbReference>
<organism evidence="2 3">
    <name type="scientific">Prochlorococcus marinus (strain MIT 9515)</name>
    <dbReference type="NCBI Taxonomy" id="167542"/>
    <lineage>
        <taxon>Bacteria</taxon>
        <taxon>Bacillati</taxon>
        <taxon>Cyanobacteriota</taxon>
        <taxon>Cyanophyceae</taxon>
        <taxon>Synechococcales</taxon>
        <taxon>Prochlorococcaceae</taxon>
        <taxon>Prochlorococcus</taxon>
    </lineage>
</organism>
<dbReference type="GeneID" id="60201746"/>
<evidence type="ECO:0000313" key="2">
    <source>
        <dbReference type="EMBL" id="ABM72960.1"/>
    </source>
</evidence>
<dbReference type="Proteomes" id="UP000001589">
    <property type="component" value="Chromosome"/>
</dbReference>
<dbReference type="eggNOG" id="COG1233">
    <property type="taxonomic scope" value="Bacteria"/>
</dbReference>
<name>A2BYU9_PROM5</name>
<reference evidence="2 3" key="1">
    <citation type="journal article" date="2007" name="PLoS Genet.">
        <title>Patterns and implications of gene gain and loss in the evolution of Prochlorococcus.</title>
        <authorList>
            <person name="Kettler G.C."/>
            <person name="Martiny A.C."/>
            <person name="Huang K."/>
            <person name="Zucker J."/>
            <person name="Coleman M.L."/>
            <person name="Rodrigue S."/>
            <person name="Chen F."/>
            <person name="Lapidus A."/>
            <person name="Ferriera S."/>
            <person name="Johnson J."/>
            <person name="Steglich C."/>
            <person name="Church G.M."/>
            <person name="Richardson P."/>
            <person name="Chisholm S.W."/>
        </authorList>
    </citation>
    <scope>NUCLEOTIDE SEQUENCE [LARGE SCALE GENOMIC DNA]</scope>
    <source>
        <strain evidence="2 3">MIT 9515</strain>
    </source>
</reference>
<dbReference type="InterPro" id="IPR045892">
    <property type="entry name" value="CrtISO-like"/>
</dbReference>
<dbReference type="KEGG" id="pmc:P9515_17531"/>
<dbReference type="SUPFAM" id="SSF51905">
    <property type="entry name" value="FAD/NAD(P)-binding domain"/>
    <property type="match status" value="1"/>
</dbReference>
<evidence type="ECO:0000259" key="1">
    <source>
        <dbReference type="Pfam" id="PF01593"/>
    </source>
</evidence>